<feature type="region of interest" description="Disordered" evidence="1">
    <location>
        <begin position="32"/>
        <end position="99"/>
    </location>
</feature>
<gene>
    <name evidence="2" type="ORF">RFM42_31580</name>
</gene>
<accession>A0ABU5AE44</accession>
<keyword evidence="3" id="KW-1185">Reference proteome</keyword>
<reference evidence="2 3" key="1">
    <citation type="submission" date="2023-08" db="EMBL/GenBank/DDBJ databases">
        <title>Implementing the SeqCode for naming new Mesorhizobium species isolated from Vachellia karroo root nodules.</title>
        <authorList>
            <person name="Van Lill M."/>
        </authorList>
    </citation>
    <scope>NUCLEOTIDE SEQUENCE [LARGE SCALE GENOMIC DNA]</scope>
    <source>
        <strain evidence="2 3">VK25D</strain>
    </source>
</reference>
<organism evidence="2 3">
    <name type="scientific">Mesorhizobium vachelliae</name>
    <dbReference type="NCBI Taxonomy" id="3072309"/>
    <lineage>
        <taxon>Bacteria</taxon>
        <taxon>Pseudomonadati</taxon>
        <taxon>Pseudomonadota</taxon>
        <taxon>Alphaproteobacteria</taxon>
        <taxon>Hyphomicrobiales</taxon>
        <taxon>Phyllobacteriaceae</taxon>
        <taxon>Mesorhizobium</taxon>
    </lineage>
</organism>
<evidence type="ECO:0000313" key="2">
    <source>
        <dbReference type="EMBL" id="MDX8535549.1"/>
    </source>
</evidence>
<feature type="region of interest" description="Disordered" evidence="1">
    <location>
        <begin position="686"/>
        <end position="710"/>
    </location>
</feature>
<protein>
    <submittedName>
        <fullName evidence="2">VCBS domain-containing protein</fullName>
    </submittedName>
</protein>
<feature type="compositionally biased region" description="Low complexity" evidence="1">
    <location>
        <begin position="691"/>
        <end position="710"/>
    </location>
</feature>
<dbReference type="InterPro" id="IPR010221">
    <property type="entry name" value="VCBS_dom"/>
</dbReference>
<comment type="caution">
    <text evidence="2">The sequence shown here is derived from an EMBL/GenBank/DDBJ whole genome shotgun (WGS) entry which is preliminary data.</text>
</comment>
<dbReference type="Pfam" id="PF17963">
    <property type="entry name" value="Big_9"/>
    <property type="match status" value="1"/>
</dbReference>
<proteinExistence type="predicted"/>
<dbReference type="Proteomes" id="UP001285154">
    <property type="component" value="Unassembled WGS sequence"/>
</dbReference>
<evidence type="ECO:0000313" key="3">
    <source>
        <dbReference type="Proteomes" id="UP001285154"/>
    </source>
</evidence>
<sequence>MTTNIEFDAVSNSWDEHTSAAENHISTGVQVAQAANGQGASEPVPVDVGSGAPAQGAANTPATNQPAANANASAPNAPATPAPNAAAGNAPAGNAPATNAAASNAQHEYVVEAGNVVKLPANVSIDDIKVDGHNLVLVQPDGSEIIIKDGALNVPTFILGDVEVPRVALIAALESSHINVAFGADGSISAGGNGSPSSAGGNFDHPAGDIGNGFGLSPLLPPTDLAFGQPEHRELFPGLAPNHAPEIDVTPTNPNPLDGSNIVDESGLPVIGSNPSDAAIHATGTIHMTDADGAGDLKTVTVSLGGSTQTVNISAITGGNSQTFDFTSGGAHGTLTITGYDTTTGNATYTYTLTNPVHDATPNNGADTVSPGDTFTLTVTDASNASGTANLVIDIKDDVPHAVADTSGIAAGAPQVTGNVESNDTPGADGYAAGGGVVGVAKGDTGADLNDTGTLGGTGVTGAHGTLVLGASGAYTYTLDPNDAAVKDLPKGQTLTDTFTYTIADGDGDLSHTTLTVTITGSNHTPTIDVTPTNPNPADGFNIVDESGLPIGSNPSVPATQATGTIHLTDPDGASDLKTLTLGLGASTQTVNISDITGAGSKTFDFTSGGAHGTVTITGYDPATGNATYTYTLTNPVHDATPNNGADTVSPGDTFALAVTDGSGTTASANLVIDIKDDVPTAKADTDAAQSGETVTGNVETGTSTHGTGAADTAGADGIASIAWTGSVTNAGITTVTGTYGVLTVQAD</sequence>
<dbReference type="NCBIfam" id="TIGR01965">
    <property type="entry name" value="VCBS_repeat"/>
    <property type="match status" value="1"/>
</dbReference>
<evidence type="ECO:0000256" key="1">
    <source>
        <dbReference type="SAM" id="MobiDB-lite"/>
    </source>
</evidence>
<dbReference type="EMBL" id="JAVIIQ010000023">
    <property type="protein sequence ID" value="MDX8535549.1"/>
    <property type="molecule type" value="Genomic_DNA"/>
</dbReference>
<feature type="non-terminal residue" evidence="2">
    <location>
        <position position="748"/>
    </location>
</feature>
<feature type="compositionally biased region" description="Low complexity" evidence="1">
    <location>
        <begin position="57"/>
        <end position="99"/>
    </location>
</feature>
<name>A0ABU5AE44_9HYPH</name>
<dbReference type="RefSeq" id="WP_320253125.1">
    <property type="nucleotide sequence ID" value="NZ_JAVIIQ010000023.1"/>
</dbReference>